<feature type="transmembrane region" description="Helical" evidence="5">
    <location>
        <begin position="166"/>
        <end position="188"/>
    </location>
</feature>
<evidence type="ECO:0000313" key="6">
    <source>
        <dbReference type="EMBL" id="HIR04799.1"/>
    </source>
</evidence>
<sequence>MTDMEKRKTIPMQPFGIRLVFYLAAVVFAVLSCLQAADGRFGMILGVGIYVLAAVMLAVSCCYLVLDIRYGIKEKVKPGIEANPFANRMTKDYHYRTVMFAFPGLVLNTAFAAFNGAVGILSRSAWCGTLCAYYIVLSVMRFGAVRCDQRMAGKKEEVRREAEISFYRRCGIWLTMLTIALAGTVILILHEEGGKQYPGYLIYAVAGYTFYKIIMSVVNLRKVRRFRSPLLMAIRDIGYVDALVSVLSLQTAMFASFGKGEPGFDRLMNGTVGTAVCLMVFGAGIRCIRQANRMKRELEMQAGRPGF</sequence>
<feature type="transmembrane region" description="Helical" evidence="5">
    <location>
        <begin position="123"/>
        <end position="145"/>
    </location>
</feature>
<name>A0A9D1D5N9_9FIRM</name>
<keyword evidence="4 5" id="KW-0472">Membrane</keyword>
<dbReference type="EMBL" id="DVGC01000009">
    <property type="protein sequence ID" value="HIR04799.1"/>
    <property type="molecule type" value="Genomic_DNA"/>
</dbReference>
<accession>A0A9D1D5N9</accession>
<dbReference type="AlphaFoldDB" id="A0A9D1D5N9"/>
<comment type="caution">
    <text evidence="6">The sequence shown here is derived from an EMBL/GenBank/DDBJ whole genome shotgun (WGS) entry which is preliminary data.</text>
</comment>
<feature type="transmembrane region" description="Helical" evidence="5">
    <location>
        <begin position="270"/>
        <end position="288"/>
    </location>
</feature>
<dbReference type="Proteomes" id="UP000824250">
    <property type="component" value="Unassembled WGS sequence"/>
</dbReference>
<feature type="transmembrane region" description="Helical" evidence="5">
    <location>
        <begin position="239"/>
        <end position="258"/>
    </location>
</feature>
<organism evidence="6 7">
    <name type="scientific">Candidatus Copromonas faecavium</name>
    <name type="common">nom. illeg.</name>
    <dbReference type="NCBI Taxonomy" id="2840740"/>
    <lineage>
        <taxon>Bacteria</taxon>
        <taxon>Bacillati</taxon>
        <taxon>Bacillota</taxon>
        <taxon>Clostridia</taxon>
        <taxon>Lachnospirales</taxon>
        <taxon>Lachnospiraceae</taxon>
        <taxon>Candidatus Copromonas (nom. illeg.)</taxon>
    </lineage>
</organism>
<evidence type="ECO:0000256" key="3">
    <source>
        <dbReference type="ARBA" id="ARBA00022989"/>
    </source>
</evidence>
<dbReference type="SUPFAM" id="SSF161111">
    <property type="entry name" value="Cation efflux protein transmembrane domain-like"/>
    <property type="match status" value="1"/>
</dbReference>
<feature type="transmembrane region" description="Helical" evidence="5">
    <location>
        <begin position="20"/>
        <end position="37"/>
    </location>
</feature>
<feature type="transmembrane region" description="Helical" evidence="5">
    <location>
        <begin position="200"/>
        <end position="218"/>
    </location>
</feature>
<evidence type="ECO:0000256" key="4">
    <source>
        <dbReference type="ARBA" id="ARBA00023136"/>
    </source>
</evidence>
<dbReference type="PROSITE" id="PS51257">
    <property type="entry name" value="PROKAR_LIPOPROTEIN"/>
    <property type="match status" value="1"/>
</dbReference>
<reference evidence="6" key="1">
    <citation type="submission" date="2020-10" db="EMBL/GenBank/DDBJ databases">
        <authorList>
            <person name="Gilroy R."/>
        </authorList>
    </citation>
    <scope>NUCLEOTIDE SEQUENCE</scope>
    <source>
        <strain evidence="6">CHK180-2868</strain>
    </source>
</reference>
<evidence type="ECO:0000313" key="7">
    <source>
        <dbReference type="Proteomes" id="UP000824250"/>
    </source>
</evidence>
<proteinExistence type="predicted"/>
<feature type="transmembrane region" description="Helical" evidence="5">
    <location>
        <begin position="43"/>
        <end position="66"/>
    </location>
</feature>
<dbReference type="InterPro" id="IPR027469">
    <property type="entry name" value="Cation_efflux_TMD_sf"/>
</dbReference>
<evidence type="ECO:0000256" key="1">
    <source>
        <dbReference type="ARBA" id="ARBA00004141"/>
    </source>
</evidence>
<evidence type="ECO:0000256" key="2">
    <source>
        <dbReference type="ARBA" id="ARBA00022692"/>
    </source>
</evidence>
<gene>
    <name evidence="6" type="ORF">IAB28_02360</name>
</gene>
<dbReference type="GO" id="GO:0016020">
    <property type="term" value="C:membrane"/>
    <property type="evidence" value="ECO:0007669"/>
    <property type="project" value="UniProtKB-SubCell"/>
</dbReference>
<keyword evidence="3 5" id="KW-1133">Transmembrane helix</keyword>
<protein>
    <submittedName>
        <fullName evidence="6">Uncharacterized protein</fullName>
    </submittedName>
</protein>
<keyword evidence="2 5" id="KW-0812">Transmembrane</keyword>
<evidence type="ECO:0000256" key="5">
    <source>
        <dbReference type="SAM" id="Phobius"/>
    </source>
</evidence>
<feature type="transmembrane region" description="Helical" evidence="5">
    <location>
        <begin position="98"/>
        <end position="117"/>
    </location>
</feature>
<comment type="subcellular location">
    <subcellularLocation>
        <location evidence="1">Membrane</location>
        <topology evidence="1">Multi-pass membrane protein</topology>
    </subcellularLocation>
</comment>
<reference evidence="6" key="2">
    <citation type="journal article" date="2021" name="PeerJ">
        <title>Extensive microbial diversity within the chicken gut microbiome revealed by metagenomics and culture.</title>
        <authorList>
            <person name="Gilroy R."/>
            <person name="Ravi A."/>
            <person name="Getino M."/>
            <person name="Pursley I."/>
            <person name="Horton D.L."/>
            <person name="Alikhan N.F."/>
            <person name="Baker D."/>
            <person name="Gharbi K."/>
            <person name="Hall N."/>
            <person name="Watson M."/>
            <person name="Adriaenssens E.M."/>
            <person name="Foster-Nyarko E."/>
            <person name="Jarju S."/>
            <person name="Secka A."/>
            <person name="Antonio M."/>
            <person name="Oren A."/>
            <person name="Chaudhuri R.R."/>
            <person name="La Ragione R."/>
            <person name="Hildebrand F."/>
            <person name="Pallen M.J."/>
        </authorList>
    </citation>
    <scope>NUCLEOTIDE SEQUENCE</scope>
    <source>
        <strain evidence="6">CHK180-2868</strain>
    </source>
</reference>